<dbReference type="InterPro" id="IPR036691">
    <property type="entry name" value="Endo/exonu/phosph_ase_sf"/>
</dbReference>
<reference evidence="3 4" key="1">
    <citation type="journal article" date="2015" name="Genome Biol. Evol.">
        <title>The genome of winter moth (Operophtera brumata) provides a genomic perspective on sexual dimorphism and phenology.</title>
        <authorList>
            <person name="Derks M.F."/>
            <person name="Smit S."/>
            <person name="Salis L."/>
            <person name="Schijlen E."/>
            <person name="Bossers A."/>
            <person name="Mateman C."/>
            <person name="Pijl A.S."/>
            <person name="de Ridder D."/>
            <person name="Groenen M.A."/>
            <person name="Visser M.E."/>
            <person name="Megens H.J."/>
        </authorList>
    </citation>
    <scope>NUCLEOTIDE SEQUENCE [LARGE SCALE GENOMIC DNA]</scope>
    <source>
        <strain evidence="3">WM2013NL</strain>
        <tissue evidence="3">Head and thorax</tissue>
    </source>
</reference>
<dbReference type="InterPro" id="IPR005135">
    <property type="entry name" value="Endo/exonuclease/phosphatase"/>
</dbReference>
<organism evidence="3 4">
    <name type="scientific">Operophtera brumata</name>
    <name type="common">Winter moth</name>
    <name type="synonym">Phalaena brumata</name>
    <dbReference type="NCBI Taxonomy" id="104452"/>
    <lineage>
        <taxon>Eukaryota</taxon>
        <taxon>Metazoa</taxon>
        <taxon>Ecdysozoa</taxon>
        <taxon>Arthropoda</taxon>
        <taxon>Hexapoda</taxon>
        <taxon>Insecta</taxon>
        <taxon>Pterygota</taxon>
        <taxon>Neoptera</taxon>
        <taxon>Endopterygota</taxon>
        <taxon>Lepidoptera</taxon>
        <taxon>Glossata</taxon>
        <taxon>Ditrysia</taxon>
        <taxon>Geometroidea</taxon>
        <taxon>Geometridae</taxon>
        <taxon>Larentiinae</taxon>
        <taxon>Operophtera</taxon>
    </lineage>
</organism>
<evidence type="ECO:0000313" key="3">
    <source>
        <dbReference type="EMBL" id="KOB69030.1"/>
    </source>
</evidence>
<dbReference type="PANTHER" id="PTHR33776:SF3">
    <property type="entry name" value="PHD-TYPE DOMAIN-CONTAINING PROTEIN"/>
    <property type="match status" value="1"/>
</dbReference>
<dbReference type="AlphaFoldDB" id="A0A0L7L0T5"/>
<feature type="non-terminal residue" evidence="3">
    <location>
        <position position="1"/>
    </location>
</feature>
<keyword evidence="4" id="KW-1185">Reference proteome</keyword>
<evidence type="ECO:0000259" key="2">
    <source>
        <dbReference type="Pfam" id="PF25298"/>
    </source>
</evidence>
<dbReference type="InterPro" id="IPR057251">
    <property type="entry name" value="FP_C"/>
</dbReference>
<protein>
    <submittedName>
        <fullName evidence="3">Uncharacterized protein</fullName>
    </submittedName>
</protein>
<dbReference type="Proteomes" id="UP000037510">
    <property type="component" value="Unassembled WGS sequence"/>
</dbReference>
<gene>
    <name evidence="3" type="ORF">OBRU01_17705</name>
</gene>
<dbReference type="Gene3D" id="3.60.10.10">
    <property type="entry name" value="Endonuclease/exonuclease/phosphatase"/>
    <property type="match status" value="1"/>
</dbReference>
<accession>A0A0L7L0T5</accession>
<proteinExistence type="predicted"/>
<feature type="domain" description="FP protein C-terminal" evidence="2">
    <location>
        <begin position="3"/>
        <end position="54"/>
    </location>
</feature>
<dbReference type="PANTHER" id="PTHR33776">
    <property type="entry name" value="ENDO/EXONUCLEASE/PHOSPHATASE DOMAIN-CONTAINING PROTEIN"/>
    <property type="match status" value="1"/>
</dbReference>
<dbReference type="STRING" id="104452.A0A0L7L0T5"/>
<dbReference type="GO" id="GO:0003824">
    <property type="term" value="F:catalytic activity"/>
    <property type="evidence" value="ECO:0007669"/>
    <property type="project" value="InterPro"/>
</dbReference>
<dbReference type="SUPFAM" id="SSF56219">
    <property type="entry name" value="DNase I-like"/>
    <property type="match status" value="1"/>
</dbReference>
<dbReference type="Pfam" id="PF14529">
    <property type="entry name" value="Exo_endo_phos_2"/>
    <property type="match status" value="1"/>
</dbReference>
<evidence type="ECO:0000259" key="1">
    <source>
        <dbReference type="Pfam" id="PF14529"/>
    </source>
</evidence>
<evidence type="ECO:0000313" key="4">
    <source>
        <dbReference type="Proteomes" id="UP000037510"/>
    </source>
</evidence>
<dbReference type="Pfam" id="PF25298">
    <property type="entry name" value="Baculo_FP_2nd"/>
    <property type="match status" value="1"/>
</dbReference>
<feature type="domain" description="Endonuclease/exonuclease/phosphatase" evidence="1">
    <location>
        <begin position="177"/>
        <end position="269"/>
    </location>
</feature>
<dbReference type="EMBL" id="JTDY01003769">
    <property type="protein sequence ID" value="KOB69030.1"/>
    <property type="molecule type" value="Genomic_DNA"/>
</dbReference>
<name>A0A0L7L0T5_OPEBR</name>
<sequence>RLTRANRLLFRLAREKTRQLEWKFVWTRDGTILVRREHREPAKRIRSENDFEKIIYSFVIQFIKDKYLSLGLLNPGSLGNKHDEFVVAMMRHPVEIMAINETWLREGGEARAPVLPGYRLRHAPRDSAGSGGGRDRGGGVGFYLKRGVNARLIAHPQAPIDQMWLSLTLNGLKLAIGTAYRPPWQNVDTFLDALTESVTSLHAFDYIVLTGDFNIDLLELNAPKTKKLLDFLKCAGLDQYVTVPTHFTDHSETLIDLLCSNIKITDIDVDHIPDLSRHSLISCKLRIKKDKPVPKWIVYRPMLSG</sequence>
<comment type="caution">
    <text evidence="3">The sequence shown here is derived from an EMBL/GenBank/DDBJ whole genome shotgun (WGS) entry which is preliminary data.</text>
</comment>